<dbReference type="InterPro" id="IPR011051">
    <property type="entry name" value="RmlC_Cupin_sf"/>
</dbReference>
<dbReference type="Pfam" id="PF07883">
    <property type="entry name" value="Cupin_2"/>
    <property type="match status" value="1"/>
</dbReference>
<sequence>MNAAGVSCEDGARALPVQQQRWVTNATKPDYVSNLHEVTRVEGKPGGWHPTLVHSSGDVKFTVIRLEPNGGEVPIHYHNKVWDYFMPMEGEMIIETETKDGVKKDYEMKPGSFLAVGPQDIHRVRNVSKDNTAVFFIAQAPRHQYDFVEK</sequence>
<organism evidence="2 3">
    <name type="scientific">Extremus antarcticus</name>
    <dbReference type="NCBI Taxonomy" id="702011"/>
    <lineage>
        <taxon>Eukaryota</taxon>
        <taxon>Fungi</taxon>
        <taxon>Dikarya</taxon>
        <taxon>Ascomycota</taxon>
        <taxon>Pezizomycotina</taxon>
        <taxon>Dothideomycetes</taxon>
        <taxon>Dothideomycetidae</taxon>
        <taxon>Mycosphaerellales</taxon>
        <taxon>Extremaceae</taxon>
        <taxon>Extremus</taxon>
    </lineage>
</organism>
<keyword evidence="3" id="KW-1185">Reference proteome</keyword>
<evidence type="ECO:0000313" key="2">
    <source>
        <dbReference type="EMBL" id="KAK3055861.1"/>
    </source>
</evidence>
<dbReference type="Gene3D" id="2.60.120.10">
    <property type="entry name" value="Jelly Rolls"/>
    <property type="match status" value="1"/>
</dbReference>
<comment type="caution">
    <text evidence="2">The sequence shown here is derived from an EMBL/GenBank/DDBJ whole genome shotgun (WGS) entry which is preliminary data.</text>
</comment>
<protein>
    <recommendedName>
        <fullName evidence="1">Cupin type-2 domain-containing protein</fullName>
    </recommendedName>
</protein>
<dbReference type="InterPro" id="IPR013096">
    <property type="entry name" value="Cupin_2"/>
</dbReference>
<gene>
    <name evidence="2" type="ORF">LTR09_003095</name>
</gene>
<accession>A0AAJ0LUP7</accession>
<reference evidence="2" key="1">
    <citation type="submission" date="2023-04" db="EMBL/GenBank/DDBJ databases">
        <title>Black Yeasts Isolated from many extreme environments.</title>
        <authorList>
            <person name="Coleine C."/>
            <person name="Stajich J.E."/>
            <person name="Selbmann L."/>
        </authorList>
    </citation>
    <scope>NUCLEOTIDE SEQUENCE</scope>
    <source>
        <strain evidence="2">CCFEE 5312</strain>
    </source>
</reference>
<proteinExistence type="predicted"/>
<dbReference type="Proteomes" id="UP001271007">
    <property type="component" value="Unassembled WGS sequence"/>
</dbReference>
<name>A0AAJ0LUP7_9PEZI</name>
<evidence type="ECO:0000259" key="1">
    <source>
        <dbReference type="Pfam" id="PF07883"/>
    </source>
</evidence>
<feature type="domain" description="Cupin type-2" evidence="1">
    <location>
        <begin position="63"/>
        <end position="136"/>
    </location>
</feature>
<dbReference type="InterPro" id="IPR014710">
    <property type="entry name" value="RmlC-like_jellyroll"/>
</dbReference>
<dbReference type="AlphaFoldDB" id="A0AAJ0LUP7"/>
<dbReference type="EMBL" id="JAWDJX010000007">
    <property type="protein sequence ID" value="KAK3055861.1"/>
    <property type="molecule type" value="Genomic_DNA"/>
</dbReference>
<dbReference type="SUPFAM" id="SSF51182">
    <property type="entry name" value="RmlC-like cupins"/>
    <property type="match status" value="1"/>
</dbReference>
<evidence type="ECO:0000313" key="3">
    <source>
        <dbReference type="Proteomes" id="UP001271007"/>
    </source>
</evidence>